<keyword evidence="8 12" id="KW-1133">Transmembrane helix</keyword>
<evidence type="ECO:0000259" key="15">
    <source>
        <dbReference type="Pfam" id="PF23598"/>
    </source>
</evidence>
<comment type="subcellular location">
    <subcellularLocation>
        <location evidence="1">Cell membrane</location>
        <topology evidence="1">Single-pass type I membrane protein</topology>
    </subcellularLocation>
</comment>
<dbReference type="SMART" id="SM00365">
    <property type="entry name" value="LRR_SD22"/>
    <property type="match status" value="7"/>
</dbReference>
<feature type="domain" description="Leucine-rich repeat-containing N-terminal plant-type" evidence="14">
    <location>
        <begin position="38"/>
        <end position="78"/>
    </location>
</feature>
<keyword evidence="6 13" id="KW-0732">Signal</keyword>
<keyword evidence="10" id="KW-0675">Receptor</keyword>
<dbReference type="PANTHER" id="PTHR48063:SF101">
    <property type="entry name" value="LRR RECEPTOR-LIKE SERINE_THREONINE-PROTEIN KINASE FLS2"/>
    <property type="match status" value="1"/>
</dbReference>
<dbReference type="InterPro" id="IPR013210">
    <property type="entry name" value="LRR_N_plant-typ"/>
</dbReference>
<dbReference type="PROSITE" id="PS51450">
    <property type="entry name" value="LRR"/>
    <property type="match status" value="1"/>
</dbReference>
<dbReference type="PANTHER" id="PTHR48063">
    <property type="entry name" value="LRR RECEPTOR-LIKE KINASE"/>
    <property type="match status" value="1"/>
</dbReference>
<evidence type="ECO:0000256" key="6">
    <source>
        <dbReference type="ARBA" id="ARBA00022729"/>
    </source>
</evidence>
<comment type="similarity">
    <text evidence="2">Belongs to the RLP family.</text>
</comment>
<organism evidence="16 17">
    <name type="scientific">Hevea brasiliensis</name>
    <name type="common">Para rubber tree</name>
    <name type="synonym">Siphonia brasiliensis</name>
    <dbReference type="NCBI Taxonomy" id="3981"/>
    <lineage>
        <taxon>Eukaryota</taxon>
        <taxon>Viridiplantae</taxon>
        <taxon>Streptophyta</taxon>
        <taxon>Embryophyta</taxon>
        <taxon>Tracheophyta</taxon>
        <taxon>Spermatophyta</taxon>
        <taxon>Magnoliopsida</taxon>
        <taxon>eudicotyledons</taxon>
        <taxon>Gunneridae</taxon>
        <taxon>Pentapetalae</taxon>
        <taxon>rosids</taxon>
        <taxon>fabids</taxon>
        <taxon>Malpighiales</taxon>
        <taxon>Euphorbiaceae</taxon>
        <taxon>Crotonoideae</taxon>
        <taxon>Micrandreae</taxon>
        <taxon>Hevea</taxon>
    </lineage>
</organism>
<dbReference type="SMART" id="SM00369">
    <property type="entry name" value="LRR_TYP"/>
    <property type="match status" value="6"/>
</dbReference>
<keyword evidence="9 12" id="KW-0472">Membrane</keyword>
<evidence type="ECO:0000256" key="9">
    <source>
        <dbReference type="ARBA" id="ARBA00023136"/>
    </source>
</evidence>
<dbReference type="Proteomes" id="UP001174677">
    <property type="component" value="Chromosome 12"/>
</dbReference>
<feature type="transmembrane region" description="Helical" evidence="12">
    <location>
        <begin position="870"/>
        <end position="892"/>
    </location>
</feature>
<proteinExistence type="inferred from homology"/>
<evidence type="ECO:0000256" key="3">
    <source>
        <dbReference type="ARBA" id="ARBA00022475"/>
    </source>
</evidence>
<evidence type="ECO:0000256" key="13">
    <source>
        <dbReference type="SAM" id="SignalP"/>
    </source>
</evidence>
<evidence type="ECO:0000256" key="5">
    <source>
        <dbReference type="ARBA" id="ARBA00022692"/>
    </source>
</evidence>
<keyword evidence="5 12" id="KW-0812">Transmembrane</keyword>
<evidence type="ECO:0000259" key="14">
    <source>
        <dbReference type="Pfam" id="PF08263"/>
    </source>
</evidence>
<feature type="chain" id="PRO_5046225073" description="Leucine-rich repeat-containing N-terminal plant-type domain-containing protein" evidence="13">
    <location>
        <begin position="31"/>
        <end position="928"/>
    </location>
</feature>
<evidence type="ECO:0000256" key="11">
    <source>
        <dbReference type="ARBA" id="ARBA00023180"/>
    </source>
</evidence>
<dbReference type="PRINTS" id="PR00019">
    <property type="entry name" value="LEURICHRPT"/>
</dbReference>
<feature type="domain" description="Disease resistance R13L4/SHOC-2-like LRR" evidence="15">
    <location>
        <begin position="266"/>
        <end position="456"/>
    </location>
</feature>
<evidence type="ECO:0000256" key="4">
    <source>
        <dbReference type="ARBA" id="ARBA00022614"/>
    </source>
</evidence>
<accession>A0ABQ9LFM7</accession>
<comment type="caution">
    <text evidence="16">The sequence shown here is derived from an EMBL/GenBank/DDBJ whole genome shotgun (WGS) entry which is preliminary data.</text>
</comment>
<evidence type="ECO:0000313" key="16">
    <source>
        <dbReference type="EMBL" id="KAJ9166759.1"/>
    </source>
</evidence>
<dbReference type="Pfam" id="PF23598">
    <property type="entry name" value="LRR_14"/>
    <property type="match status" value="1"/>
</dbReference>
<evidence type="ECO:0000256" key="7">
    <source>
        <dbReference type="ARBA" id="ARBA00022737"/>
    </source>
</evidence>
<dbReference type="InterPro" id="IPR046956">
    <property type="entry name" value="RLP23-like"/>
</dbReference>
<dbReference type="SUPFAM" id="SSF52058">
    <property type="entry name" value="L domain-like"/>
    <property type="match status" value="2"/>
</dbReference>
<keyword evidence="11" id="KW-0325">Glycoprotein</keyword>
<dbReference type="InterPro" id="IPR032675">
    <property type="entry name" value="LRR_dom_sf"/>
</dbReference>
<dbReference type="Pfam" id="PF13855">
    <property type="entry name" value="LRR_8"/>
    <property type="match status" value="1"/>
</dbReference>
<evidence type="ECO:0000256" key="8">
    <source>
        <dbReference type="ARBA" id="ARBA00022989"/>
    </source>
</evidence>
<evidence type="ECO:0000256" key="10">
    <source>
        <dbReference type="ARBA" id="ARBA00023170"/>
    </source>
</evidence>
<evidence type="ECO:0000313" key="17">
    <source>
        <dbReference type="Proteomes" id="UP001174677"/>
    </source>
</evidence>
<evidence type="ECO:0000256" key="1">
    <source>
        <dbReference type="ARBA" id="ARBA00004251"/>
    </source>
</evidence>
<dbReference type="Pfam" id="PF00560">
    <property type="entry name" value="LRR_1"/>
    <property type="match status" value="9"/>
</dbReference>
<sequence>MVIARKRSLQHVYVLATVLLFLVHIKPSLHFNHGCIEREKQALLRMKDDLIDDYDVLSSWGREEDKRDCCKWRGIACSNITGHVIEIDLTYEKPLRGKISHSLLELRHLTYLNLSGNDYGGTQFPADNNGSFSKLRYLYLNSANFSGTISSLLANLSSLQSLDLSHNNFHDLANTDWLFGLSSLSHLRLDGNHLVRPSDWLSIVNKLPHLETLSLFSCFSGDVIPLTISPINSSSSLTALDLSDNNLVIPSVYPWLSNISRYIEELALSSNLLQSSTLAEIGNMISLQWLDLSNTRIAGPIPKSFGNMSDLHLLDLSDNHLSVPFPDLIQNLSGCTEKSLEVFILIGNQLTGSLPDLTRFSSLKALYLTNNRLNGTIEKSIGCLSKLENLGLGWNSLKGVVSEDHFSNLSNLKELVLSGNSLIWNVSLDWVPPFRLETIGLQSCNLGPHFPKWLRSQKNNWLDISDSGISDSIPSWFWDLSIARHLNISYNNLSGTVPYISFNLHSSYYLCVDISSNRFHGPLPLSSKTETIDSRFIYLDLSKNLFSGVIPDPLIPMKNLVFFSLAGNNLIGKIPPSIGSFPKLETLNLGNNVLSGPLPLSLRNCTRLRFIDLSGNILSGNVPTWIGESLNSLQYLSLQSNQFYGSIPSQLCQLKHVQILDLSVNNINGIIPYCLNNLSAMADGNSTTTIDHEYVILKNSSMLDHYIDAALVLWKGQNHVLDKNLGRFRIIDLSSNKIGGEIPREISSLSQINQLNLSNNKLIGAIPEEIGYLKTMESLDLSHNQLSGTIPASMADLNFLSTLNLSYNNLSGRIPSSTQLLGFSASSFSNNLALCGLPLQQKCPGDDSQVSQPKLDGRYNHEDKHEFWKWFYVGTGLGFIVGFWGVSSTLLLKRPCRHAFFQLLDKLGDCVYVRTAVYKRRLQQKFRS</sequence>
<evidence type="ECO:0000256" key="12">
    <source>
        <dbReference type="SAM" id="Phobius"/>
    </source>
</evidence>
<protein>
    <recommendedName>
        <fullName evidence="18">Leucine-rich repeat-containing N-terminal plant-type domain-containing protein</fullName>
    </recommendedName>
</protein>
<evidence type="ECO:0008006" key="18">
    <source>
        <dbReference type="Google" id="ProtNLM"/>
    </source>
</evidence>
<name>A0ABQ9LFM7_HEVBR</name>
<keyword evidence="3" id="KW-1003">Cell membrane</keyword>
<reference evidence="16 17" key="1">
    <citation type="journal article" date="2023" name="Plant Biotechnol. J.">
        <title>Chromosome-level wild Hevea brasiliensis genome provides new tools for genomic-assisted breeding and valuable loci to elevate rubber yield.</title>
        <authorList>
            <person name="Cheng H."/>
            <person name="Song X."/>
            <person name="Hu Y."/>
            <person name="Wu T."/>
            <person name="Yang Q."/>
            <person name="An Z."/>
            <person name="Feng S."/>
            <person name="Deng Z."/>
            <person name="Wu W."/>
            <person name="Zeng X."/>
            <person name="Tu M."/>
            <person name="Wang X."/>
            <person name="Huang H."/>
        </authorList>
    </citation>
    <scope>NUCLEOTIDE SEQUENCE [LARGE SCALE GENOMIC DNA]</scope>
    <source>
        <strain evidence="16">MT/VB/25A 57/8</strain>
    </source>
</reference>
<dbReference type="InterPro" id="IPR001611">
    <property type="entry name" value="Leu-rich_rpt"/>
</dbReference>
<dbReference type="InterPro" id="IPR055414">
    <property type="entry name" value="LRR_R13L4/SHOC2-like"/>
</dbReference>
<keyword evidence="7" id="KW-0677">Repeat</keyword>
<feature type="signal peptide" evidence="13">
    <location>
        <begin position="1"/>
        <end position="30"/>
    </location>
</feature>
<keyword evidence="4" id="KW-0433">Leucine-rich repeat</keyword>
<dbReference type="InterPro" id="IPR003591">
    <property type="entry name" value="Leu-rich_rpt_typical-subtyp"/>
</dbReference>
<dbReference type="EMBL" id="JARPOI010000012">
    <property type="protein sequence ID" value="KAJ9166759.1"/>
    <property type="molecule type" value="Genomic_DNA"/>
</dbReference>
<gene>
    <name evidence="16" type="ORF">P3X46_021463</name>
</gene>
<keyword evidence="17" id="KW-1185">Reference proteome</keyword>
<evidence type="ECO:0000256" key="2">
    <source>
        <dbReference type="ARBA" id="ARBA00009592"/>
    </source>
</evidence>
<dbReference type="Gene3D" id="3.80.10.10">
    <property type="entry name" value="Ribonuclease Inhibitor"/>
    <property type="match status" value="3"/>
</dbReference>
<dbReference type="Pfam" id="PF08263">
    <property type="entry name" value="LRRNT_2"/>
    <property type="match status" value="1"/>
</dbReference>